<dbReference type="EMBL" id="AZCX01000003">
    <property type="protein sequence ID" value="KRK48465.1"/>
    <property type="molecule type" value="Genomic_DNA"/>
</dbReference>
<comment type="caution">
    <text evidence="4">The sequence shown here is derived from an EMBL/GenBank/DDBJ whole genome shotgun (WGS) entry which is preliminary data.</text>
</comment>
<evidence type="ECO:0000256" key="2">
    <source>
        <dbReference type="SAM" id="Phobius"/>
    </source>
</evidence>
<dbReference type="STRING" id="1302272.FC96_GL001572"/>
<dbReference type="Pfam" id="PF02517">
    <property type="entry name" value="Rce1-like"/>
    <property type="match status" value="1"/>
</dbReference>
<organism evidence="4 5">
    <name type="scientific">Secundilactobacillus kimchicus JCM 15530</name>
    <dbReference type="NCBI Taxonomy" id="1302272"/>
    <lineage>
        <taxon>Bacteria</taxon>
        <taxon>Bacillati</taxon>
        <taxon>Bacillota</taxon>
        <taxon>Bacilli</taxon>
        <taxon>Lactobacillales</taxon>
        <taxon>Lactobacillaceae</taxon>
        <taxon>Secundilactobacillus</taxon>
    </lineage>
</organism>
<evidence type="ECO:0000313" key="5">
    <source>
        <dbReference type="Proteomes" id="UP000050911"/>
    </source>
</evidence>
<feature type="transmembrane region" description="Helical" evidence="2">
    <location>
        <begin position="12"/>
        <end position="37"/>
    </location>
</feature>
<evidence type="ECO:0000259" key="3">
    <source>
        <dbReference type="Pfam" id="PF02517"/>
    </source>
</evidence>
<keyword evidence="2" id="KW-1133">Transmembrane helix</keyword>
<feature type="transmembrane region" description="Helical" evidence="2">
    <location>
        <begin position="259"/>
        <end position="276"/>
    </location>
</feature>
<dbReference type="InterPro" id="IPR003675">
    <property type="entry name" value="Rce1/LyrA-like_dom"/>
</dbReference>
<keyword evidence="5" id="KW-1185">Reference proteome</keyword>
<dbReference type="GO" id="GO:0080120">
    <property type="term" value="P:CAAX-box protein maturation"/>
    <property type="evidence" value="ECO:0007669"/>
    <property type="project" value="UniProtKB-ARBA"/>
</dbReference>
<feature type="domain" description="CAAX prenyl protease 2/Lysostaphin resistance protein A-like" evidence="3">
    <location>
        <begin position="127"/>
        <end position="219"/>
    </location>
</feature>
<feature type="transmembrane region" description="Helical" evidence="2">
    <location>
        <begin position="49"/>
        <end position="72"/>
    </location>
</feature>
<evidence type="ECO:0000313" key="4">
    <source>
        <dbReference type="EMBL" id="KRK48465.1"/>
    </source>
</evidence>
<keyword evidence="2" id="KW-0812">Transmembrane</keyword>
<accession>A0A0R1HXZ0</accession>
<dbReference type="PATRIC" id="fig|1302272.5.peg.1589"/>
<feature type="transmembrane region" description="Helical" evidence="2">
    <location>
        <begin position="93"/>
        <end position="114"/>
    </location>
</feature>
<name>A0A0R1HXZ0_9LACO</name>
<proteinExistence type="inferred from homology"/>
<gene>
    <name evidence="4" type="ORF">FC96_GL001572</name>
</gene>
<feature type="transmembrane region" description="Helical" evidence="2">
    <location>
        <begin position="215"/>
        <end position="239"/>
    </location>
</feature>
<evidence type="ECO:0000256" key="1">
    <source>
        <dbReference type="ARBA" id="ARBA00009067"/>
    </source>
</evidence>
<sequence>MEISANERKTWFGFQIIMVVVLQSLSQLIYVGLYAFFSGSGFAVNLNSRPFLIGELFGTILTILIFLVYAGFIEKRRLLSLGITHEGTLLEVLRGWLLGVVCVYLITTIIGHLAHVQFIFTSNIDMSLVLLYLFGFAIQGLSEEVIFRGYLMNGLATKLKPMTAIVISALIFALVHSINGNFSIWSLLSLLLLGIFLGLLFYKRQNLWIVAGLHGGWNFSLGVIFGSKVSNIGLGVSFLKTNIYSDHPVLSGGSFGLEGSYITTIVLLAVCVAYYFQFIDHKTHSIE</sequence>
<dbReference type="Proteomes" id="UP000050911">
    <property type="component" value="Unassembled WGS sequence"/>
</dbReference>
<dbReference type="GO" id="GO:0004175">
    <property type="term" value="F:endopeptidase activity"/>
    <property type="evidence" value="ECO:0007669"/>
    <property type="project" value="UniProtKB-ARBA"/>
</dbReference>
<reference evidence="4 5" key="1">
    <citation type="journal article" date="2015" name="Genome Announc.">
        <title>Expanding the biotechnology potential of lactobacilli through comparative genomics of 213 strains and associated genera.</title>
        <authorList>
            <person name="Sun Z."/>
            <person name="Harris H.M."/>
            <person name="McCann A."/>
            <person name="Guo C."/>
            <person name="Argimon S."/>
            <person name="Zhang W."/>
            <person name="Yang X."/>
            <person name="Jeffery I.B."/>
            <person name="Cooney J.C."/>
            <person name="Kagawa T.F."/>
            <person name="Liu W."/>
            <person name="Song Y."/>
            <person name="Salvetti E."/>
            <person name="Wrobel A."/>
            <person name="Rasinkangas P."/>
            <person name="Parkhill J."/>
            <person name="Rea M.C."/>
            <person name="O'Sullivan O."/>
            <person name="Ritari J."/>
            <person name="Douillard F.P."/>
            <person name="Paul Ross R."/>
            <person name="Yang R."/>
            <person name="Briner A.E."/>
            <person name="Felis G.E."/>
            <person name="de Vos W.M."/>
            <person name="Barrangou R."/>
            <person name="Klaenhammer T.R."/>
            <person name="Caufield P.W."/>
            <person name="Cui Y."/>
            <person name="Zhang H."/>
            <person name="O'Toole P.W."/>
        </authorList>
    </citation>
    <scope>NUCLEOTIDE SEQUENCE [LARGE SCALE GENOMIC DNA]</scope>
    <source>
        <strain evidence="4 5">JCM 15530</strain>
    </source>
</reference>
<feature type="transmembrane region" description="Helical" evidence="2">
    <location>
        <begin position="184"/>
        <end position="203"/>
    </location>
</feature>
<dbReference type="AlphaFoldDB" id="A0A0R1HXZ0"/>
<keyword evidence="2" id="KW-0472">Membrane</keyword>
<dbReference type="PANTHER" id="PTHR39430">
    <property type="entry name" value="MEMBRANE-ASSOCIATED PROTEASE-RELATED"/>
    <property type="match status" value="1"/>
</dbReference>
<feature type="transmembrane region" description="Helical" evidence="2">
    <location>
        <begin position="159"/>
        <end position="178"/>
    </location>
</feature>
<protein>
    <recommendedName>
        <fullName evidence="3">CAAX prenyl protease 2/Lysostaphin resistance protein A-like domain-containing protein</fullName>
    </recommendedName>
</protein>
<dbReference type="PANTHER" id="PTHR39430:SF1">
    <property type="entry name" value="PROTEASE"/>
    <property type="match status" value="1"/>
</dbReference>
<comment type="similarity">
    <text evidence="1">Belongs to the UPF0177 family.</text>
</comment>
<feature type="transmembrane region" description="Helical" evidence="2">
    <location>
        <begin position="126"/>
        <end position="147"/>
    </location>
</feature>